<dbReference type="GO" id="GO:0050660">
    <property type="term" value="F:flavin adenine dinucleotide binding"/>
    <property type="evidence" value="ECO:0007669"/>
    <property type="project" value="TreeGrafter"/>
</dbReference>
<dbReference type="Pfam" id="PF13738">
    <property type="entry name" value="Pyr_redox_3"/>
    <property type="match status" value="1"/>
</dbReference>
<dbReference type="OrthoDB" id="178899at2"/>
<dbReference type="PANTHER" id="PTHR43539">
    <property type="entry name" value="FLAVIN-BINDING MONOOXYGENASE-LIKE PROTEIN (AFU_ORTHOLOGUE AFUA_4G09220)"/>
    <property type="match status" value="1"/>
</dbReference>
<dbReference type="PRINTS" id="PR00368">
    <property type="entry name" value="FADPNR"/>
</dbReference>
<dbReference type="Proteomes" id="UP000323221">
    <property type="component" value="Unassembled WGS sequence"/>
</dbReference>
<evidence type="ECO:0000256" key="2">
    <source>
        <dbReference type="SAM" id="MobiDB-lite"/>
    </source>
</evidence>
<proteinExistence type="predicted"/>
<dbReference type="PRINTS" id="PR00411">
    <property type="entry name" value="PNDRDTASEI"/>
</dbReference>
<dbReference type="GO" id="GO:0004497">
    <property type="term" value="F:monooxygenase activity"/>
    <property type="evidence" value="ECO:0007669"/>
    <property type="project" value="TreeGrafter"/>
</dbReference>
<sequence length="440" mass="47754">MTARLEPAATELSARARCGPRRGRGPGARRRGCARGIAKPTHPLHQSLRFGRAGERVAVREQGERRAAVVVIGAGQAGLSAGYHLQQRGFASALDEPGAGRTFIMLDADATPGGAWQHRWESLRMSTVNGIFDLPGFPQPPIDPAEPSRTAVPRYFAGFEREMALPVLRPVAVHAVERVDDDPEGELLVESSGGRWRTRAIINATGTWNNPVLPHYPGAERFLGRQLHTLDYTSADEFAGQRVAVVGGGISAVQLLEELSRVADTRWYTRREPVFLEGDFEPEITGRKVIEQVTADAEAGRPTGSVVSYTGLIWTPYARAAKVRGALERRPMFVSIEPHGVREADGTLTTVDAILWATGFKADLAHLEPLALRNELGAVQVRGTRVVKEPRVHLIGFGPSQSTVGANRAGRAAARELDRLLLRADDRALAAPGQRRSVEA</sequence>
<keyword evidence="1" id="KW-0560">Oxidoreductase</keyword>
<dbReference type="EMBL" id="VOIR01000011">
    <property type="protein sequence ID" value="KAA6436330.1"/>
    <property type="molecule type" value="Genomic_DNA"/>
</dbReference>
<dbReference type="InterPro" id="IPR036188">
    <property type="entry name" value="FAD/NAD-bd_sf"/>
</dbReference>
<keyword evidence="4" id="KW-1185">Reference proteome</keyword>
<evidence type="ECO:0000256" key="1">
    <source>
        <dbReference type="ARBA" id="ARBA00023002"/>
    </source>
</evidence>
<dbReference type="SUPFAM" id="SSF51905">
    <property type="entry name" value="FAD/NAD(P)-binding domain"/>
    <property type="match status" value="2"/>
</dbReference>
<accession>A0A5M8QMV9</accession>
<dbReference type="InterPro" id="IPR050982">
    <property type="entry name" value="Auxin_biosynth/cation_transpt"/>
</dbReference>
<name>A0A5M8QMV9_9MICO</name>
<feature type="compositionally biased region" description="Basic residues" evidence="2">
    <location>
        <begin position="18"/>
        <end position="32"/>
    </location>
</feature>
<dbReference type="PANTHER" id="PTHR43539:SF78">
    <property type="entry name" value="FLAVIN-CONTAINING MONOOXYGENASE"/>
    <property type="match status" value="1"/>
</dbReference>
<feature type="region of interest" description="Disordered" evidence="2">
    <location>
        <begin position="1"/>
        <end position="32"/>
    </location>
</feature>
<organism evidence="3 4">
    <name type="scientific">Agrococcus sediminis</name>
    <dbReference type="NCBI Taxonomy" id="2599924"/>
    <lineage>
        <taxon>Bacteria</taxon>
        <taxon>Bacillati</taxon>
        <taxon>Actinomycetota</taxon>
        <taxon>Actinomycetes</taxon>
        <taxon>Micrococcales</taxon>
        <taxon>Microbacteriaceae</taxon>
        <taxon>Agrococcus</taxon>
    </lineage>
</organism>
<evidence type="ECO:0000313" key="3">
    <source>
        <dbReference type="EMBL" id="KAA6436330.1"/>
    </source>
</evidence>
<reference evidence="3 4" key="1">
    <citation type="submission" date="2019-08" db="EMBL/GenBank/DDBJ databases">
        <title>Agrococcus lahaulensis sp. nov., isolated from a cold desert of the Indian Himalayas.</title>
        <authorList>
            <person name="Qu J.H."/>
        </authorList>
    </citation>
    <scope>NUCLEOTIDE SEQUENCE [LARGE SCALE GENOMIC DNA]</scope>
    <source>
        <strain evidence="3 4">NS18</strain>
    </source>
</reference>
<comment type="caution">
    <text evidence="3">The sequence shown here is derived from an EMBL/GenBank/DDBJ whole genome shotgun (WGS) entry which is preliminary data.</text>
</comment>
<evidence type="ECO:0000313" key="4">
    <source>
        <dbReference type="Proteomes" id="UP000323221"/>
    </source>
</evidence>
<dbReference type="Gene3D" id="3.50.50.60">
    <property type="entry name" value="FAD/NAD(P)-binding domain"/>
    <property type="match status" value="1"/>
</dbReference>
<gene>
    <name evidence="3" type="ORF">FQ330_02675</name>
</gene>
<protein>
    <submittedName>
        <fullName evidence="3">NAD(P)/FAD-dependent oxidoreductase</fullName>
    </submittedName>
</protein>
<dbReference type="AlphaFoldDB" id="A0A5M8QMV9"/>